<keyword evidence="2" id="KW-0648">Protein biosynthesis</keyword>
<gene>
    <name evidence="2" type="ORF">STAS_12152</name>
</gene>
<dbReference type="EMBL" id="BKCP01005028">
    <property type="protein sequence ID" value="GER35843.1"/>
    <property type="molecule type" value="Genomic_DNA"/>
</dbReference>
<reference evidence="3" key="1">
    <citation type="journal article" date="2019" name="Curr. Biol.">
        <title>Genome Sequence of Striga asiatica Provides Insight into the Evolution of Plant Parasitism.</title>
        <authorList>
            <person name="Yoshida S."/>
            <person name="Kim S."/>
            <person name="Wafula E.K."/>
            <person name="Tanskanen J."/>
            <person name="Kim Y.M."/>
            <person name="Honaas L."/>
            <person name="Yang Z."/>
            <person name="Spallek T."/>
            <person name="Conn C.E."/>
            <person name="Ichihashi Y."/>
            <person name="Cheong K."/>
            <person name="Cui S."/>
            <person name="Der J.P."/>
            <person name="Gundlach H."/>
            <person name="Jiao Y."/>
            <person name="Hori C."/>
            <person name="Ishida J.K."/>
            <person name="Kasahara H."/>
            <person name="Kiba T."/>
            <person name="Kim M.S."/>
            <person name="Koo N."/>
            <person name="Laohavisit A."/>
            <person name="Lee Y.H."/>
            <person name="Lumba S."/>
            <person name="McCourt P."/>
            <person name="Mortimer J.C."/>
            <person name="Mutuku J.M."/>
            <person name="Nomura T."/>
            <person name="Sasaki-Sekimoto Y."/>
            <person name="Seto Y."/>
            <person name="Wang Y."/>
            <person name="Wakatake T."/>
            <person name="Sakakibara H."/>
            <person name="Demura T."/>
            <person name="Yamaguchi S."/>
            <person name="Yoneyama K."/>
            <person name="Manabe R.I."/>
            <person name="Nelson D.C."/>
            <person name="Schulman A.H."/>
            <person name="Timko M.P."/>
            <person name="dePamphilis C.W."/>
            <person name="Choi D."/>
            <person name="Shirasu K."/>
        </authorList>
    </citation>
    <scope>NUCLEOTIDE SEQUENCE [LARGE SCALE GENOMIC DNA]</scope>
    <source>
        <strain evidence="3">cv. UVA1</strain>
    </source>
</reference>
<dbReference type="Proteomes" id="UP000325081">
    <property type="component" value="Unassembled WGS sequence"/>
</dbReference>
<feature type="compositionally biased region" description="Polar residues" evidence="1">
    <location>
        <begin position="38"/>
        <end position="55"/>
    </location>
</feature>
<comment type="caution">
    <text evidence="2">The sequence shown here is derived from an EMBL/GenBank/DDBJ whole genome shotgun (WGS) entry which is preliminary data.</text>
</comment>
<feature type="compositionally biased region" description="Polar residues" evidence="1">
    <location>
        <begin position="102"/>
        <end position="132"/>
    </location>
</feature>
<keyword evidence="3" id="KW-1185">Reference proteome</keyword>
<feature type="compositionally biased region" description="Low complexity" evidence="1">
    <location>
        <begin position="146"/>
        <end position="162"/>
    </location>
</feature>
<sequence length="251" mass="26571">MEEGEITPSVGRSPGGTIVGTSENRPLQSEIPPLRLPSVSQNTSQNSGEAQTENPQLIIEGDKITPLHVANQSLNGPKNIIRLGPNAQVPINNFAKHFNKQTGPLSLSTSPLISQPASTHNQPTIQKSQPTGLTPLVDLTCQPNIKTASQSQPASPQPTSKPDTSISITHPDTPQPNQNITCHQTDTNNRPAADNHLPGDGNGAGSITRFSPSAGDTFGTATNVDYGRNPRPPTSFTDPVGKPRRNSHLGF</sequence>
<proteinExistence type="predicted"/>
<protein>
    <submittedName>
        <fullName evidence="2">Translation initiation factor IF-2</fullName>
    </submittedName>
</protein>
<feature type="region of interest" description="Disordered" evidence="1">
    <location>
        <begin position="1"/>
        <end position="59"/>
    </location>
</feature>
<feature type="compositionally biased region" description="Basic residues" evidence="1">
    <location>
        <begin position="242"/>
        <end position="251"/>
    </location>
</feature>
<dbReference type="AlphaFoldDB" id="A0A5A7PSK5"/>
<keyword evidence="2" id="KW-0396">Initiation factor</keyword>
<organism evidence="2 3">
    <name type="scientific">Striga asiatica</name>
    <name type="common">Asiatic witchweed</name>
    <name type="synonym">Buchnera asiatica</name>
    <dbReference type="NCBI Taxonomy" id="4170"/>
    <lineage>
        <taxon>Eukaryota</taxon>
        <taxon>Viridiplantae</taxon>
        <taxon>Streptophyta</taxon>
        <taxon>Embryophyta</taxon>
        <taxon>Tracheophyta</taxon>
        <taxon>Spermatophyta</taxon>
        <taxon>Magnoliopsida</taxon>
        <taxon>eudicotyledons</taxon>
        <taxon>Gunneridae</taxon>
        <taxon>Pentapetalae</taxon>
        <taxon>asterids</taxon>
        <taxon>lamiids</taxon>
        <taxon>Lamiales</taxon>
        <taxon>Orobanchaceae</taxon>
        <taxon>Buchnereae</taxon>
        <taxon>Striga</taxon>
    </lineage>
</organism>
<accession>A0A5A7PSK5</accession>
<name>A0A5A7PSK5_STRAF</name>
<dbReference type="GO" id="GO:0003743">
    <property type="term" value="F:translation initiation factor activity"/>
    <property type="evidence" value="ECO:0007669"/>
    <property type="project" value="UniProtKB-KW"/>
</dbReference>
<feature type="compositionally biased region" description="Polar residues" evidence="1">
    <location>
        <begin position="163"/>
        <end position="190"/>
    </location>
</feature>
<feature type="region of interest" description="Disordered" evidence="1">
    <location>
        <begin position="102"/>
        <end position="251"/>
    </location>
</feature>
<evidence type="ECO:0000313" key="2">
    <source>
        <dbReference type="EMBL" id="GER35843.1"/>
    </source>
</evidence>
<evidence type="ECO:0000313" key="3">
    <source>
        <dbReference type="Proteomes" id="UP000325081"/>
    </source>
</evidence>
<evidence type="ECO:0000256" key="1">
    <source>
        <dbReference type="SAM" id="MobiDB-lite"/>
    </source>
</evidence>